<organism evidence="8 9">
    <name type="scientific">Terriglobus saanensis (strain ATCC BAA-1853 / DSM 23119 / SP1PR4)</name>
    <dbReference type="NCBI Taxonomy" id="401053"/>
    <lineage>
        <taxon>Bacteria</taxon>
        <taxon>Pseudomonadati</taxon>
        <taxon>Acidobacteriota</taxon>
        <taxon>Terriglobia</taxon>
        <taxon>Terriglobales</taxon>
        <taxon>Acidobacteriaceae</taxon>
        <taxon>Terriglobus</taxon>
    </lineage>
</organism>
<dbReference type="InterPro" id="IPR002937">
    <property type="entry name" value="Amino_oxidase"/>
</dbReference>
<evidence type="ECO:0000256" key="2">
    <source>
        <dbReference type="ARBA" id="ARBA00005833"/>
    </source>
</evidence>
<feature type="domain" description="Amine oxidase" evidence="7">
    <location>
        <begin position="60"/>
        <end position="508"/>
    </location>
</feature>
<dbReference type="SUPFAM" id="SSF54373">
    <property type="entry name" value="FAD-linked reductases, C-terminal domain"/>
    <property type="match status" value="1"/>
</dbReference>
<dbReference type="OrthoDB" id="25353at2"/>
<evidence type="ECO:0000256" key="3">
    <source>
        <dbReference type="ARBA" id="ARBA00012535"/>
    </source>
</evidence>
<dbReference type="KEGG" id="tsa:AciPR4_3141"/>
<dbReference type="Pfam" id="PF01593">
    <property type="entry name" value="Amino_oxidase"/>
    <property type="match status" value="1"/>
</dbReference>
<keyword evidence="5" id="KW-0073">Auxin biosynthesis</keyword>
<comment type="catalytic activity">
    <reaction evidence="6">
        <text>L-tryptophan + O2 = indole-3-acetamide + CO2 + H2O</text>
        <dbReference type="Rhea" id="RHEA:16165"/>
        <dbReference type="ChEBI" id="CHEBI:15377"/>
        <dbReference type="ChEBI" id="CHEBI:15379"/>
        <dbReference type="ChEBI" id="CHEBI:16031"/>
        <dbReference type="ChEBI" id="CHEBI:16526"/>
        <dbReference type="ChEBI" id="CHEBI:57912"/>
        <dbReference type="EC" id="1.13.12.3"/>
    </reaction>
</comment>
<dbReference type="STRING" id="401053.AciPR4_3141"/>
<proteinExistence type="inferred from homology"/>
<name>E8V6U7_TERSS</name>
<dbReference type="PANTHER" id="PTHR10742:SF410">
    <property type="entry name" value="LYSINE-SPECIFIC HISTONE DEMETHYLASE 2"/>
    <property type="match status" value="1"/>
</dbReference>
<reference evidence="8 9" key="1">
    <citation type="journal article" date="2012" name="Stand. Genomic Sci.">
        <title>Complete genome sequence of Terriglobus saanensis type strain SP1PR4(T), an Acidobacteria from tundra soil.</title>
        <authorList>
            <person name="Rawat S.R."/>
            <person name="Mannisto M.K."/>
            <person name="Starovoytov V."/>
            <person name="Goodwin L."/>
            <person name="Nolan M."/>
            <person name="Hauser L."/>
            <person name="Land M."/>
            <person name="Davenport K.W."/>
            <person name="Woyke T."/>
            <person name="Haggblom M.M."/>
        </authorList>
    </citation>
    <scope>NUCLEOTIDE SEQUENCE</scope>
    <source>
        <strain evidence="9">ATCC BAA-1853 / DSM 23119 / SP1PR4</strain>
    </source>
</reference>
<dbReference type="Gene3D" id="3.50.50.60">
    <property type="entry name" value="FAD/NAD(P)-binding domain"/>
    <property type="match status" value="1"/>
</dbReference>
<evidence type="ECO:0000256" key="5">
    <source>
        <dbReference type="ARBA" id="ARBA00023070"/>
    </source>
</evidence>
<dbReference type="GO" id="GO:0050361">
    <property type="term" value="F:tryptophan 2-monooxygenase activity"/>
    <property type="evidence" value="ECO:0007669"/>
    <property type="project" value="UniProtKB-EC"/>
</dbReference>
<dbReference type="PANTHER" id="PTHR10742">
    <property type="entry name" value="FLAVIN MONOAMINE OXIDASE"/>
    <property type="match status" value="1"/>
</dbReference>
<dbReference type="Gene3D" id="1.20.1440.240">
    <property type="match status" value="1"/>
</dbReference>
<dbReference type="Proteomes" id="UP000006844">
    <property type="component" value="Chromosome"/>
</dbReference>
<comment type="similarity">
    <text evidence="2">Belongs to the tryptophan 2-monooxygenase family.</text>
</comment>
<comment type="pathway">
    <text evidence="1">Plant hormone metabolism; auxin biosynthesis.</text>
</comment>
<evidence type="ECO:0000256" key="6">
    <source>
        <dbReference type="ARBA" id="ARBA00047321"/>
    </source>
</evidence>
<dbReference type="InterPro" id="IPR036188">
    <property type="entry name" value="FAD/NAD-bd_sf"/>
</dbReference>
<dbReference type="InterPro" id="IPR050281">
    <property type="entry name" value="Flavin_monoamine_oxidase"/>
</dbReference>
<dbReference type="RefSeq" id="WP_013569630.1">
    <property type="nucleotide sequence ID" value="NC_014963.1"/>
</dbReference>
<dbReference type="AlphaFoldDB" id="E8V6U7"/>
<dbReference type="PROSITE" id="PS51318">
    <property type="entry name" value="TAT"/>
    <property type="match status" value="1"/>
</dbReference>
<dbReference type="InterPro" id="IPR006311">
    <property type="entry name" value="TAT_signal"/>
</dbReference>
<evidence type="ECO:0000313" key="8">
    <source>
        <dbReference type="EMBL" id="ADV83899.1"/>
    </source>
</evidence>
<dbReference type="EC" id="1.13.12.3" evidence="3"/>
<dbReference type="EMBL" id="CP002467">
    <property type="protein sequence ID" value="ADV83899.1"/>
    <property type="molecule type" value="Genomic_DNA"/>
</dbReference>
<keyword evidence="9" id="KW-1185">Reference proteome</keyword>
<accession>E8V6U7</accession>
<evidence type="ECO:0000256" key="4">
    <source>
        <dbReference type="ARBA" id="ARBA00017871"/>
    </source>
</evidence>
<evidence type="ECO:0000313" key="9">
    <source>
        <dbReference type="Proteomes" id="UP000006844"/>
    </source>
</evidence>
<gene>
    <name evidence="8" type="ordered locus">AciPR4_3141</name>
</gene>
<dbReference type="eggNOG" id="COG1231">
    <property type="taxonomic scope" value="Bacteria"/>
</dbReference>
<dbReference type="Gene3D" id="3.90.660.10">
    <property type="match status" value="1"/>
</dbReference>
<evidence type="ECO:0000256" key="1">
    <source>
        <dbReference type="ARBA" id="ARBA00004814"/>
    </source>
</evidence>
<sequence>MAMTRRNFLTRVGQAGGYAAAFASMQSLGLLPMKATAEESVLAASGIGKGIRIAVLGGGVAGLASAYEAKKLGYDVTVLEAKPHVGGRNWSARAGDVVEFVDGTKQPVTWSDGLYQNMGAGRLPSVHSNILSYCKELGVPLEVEVNTSRSSFLQSDKVNEGKPFVQRKVINDTRGNVSELLSKAVQNGSLDQELSSEDKQRMTEFLKVYGPLDMSGKYKGSDRADIKQYPGAGAQEMIVNDHTIPMHTLLDANFWNGVLFEEAWDWQATMFQPINGMQQISFGFERALGNAVIKDAPVTEIAKTSSGVRITYTKKGRSEHIDADYAICAMPLTILNKTKADLDPAHKTAVAAAAPAYRSAFKIAWESRRFWEKDYNLYGGLSFTTQGPSPIWYPSAKMMTERGVVVVGYMDEHDTKFNELTMDERFARSRASMEKMHPGHGHELEKPIYDAWKQIKWNEGSWVGAMSAQTYETLTTPDGPIFFAGDHTSHIVGWQEGAALSGKRAVQMISDRVKSKLA</sequence>
<dbReference type="SUPFAM" id="SSF51905">
    <property type="entry name" value="FAD/NAD(P)-binding domain"/>
    <property type="match status" value="1"/>
</dbReference>
<protein>
    <recommendedName>
        <fullName evidence="4">Tryptophan 2-monooxygenase</fullName>
        <ecNumber evidence="3">1.13.12.3</ecNumber>
    </recommendedName>
</protein>
<evidence type="ECO:0000259" key="7">
    <source>
        <dbReference type="Pfam" id="PF01593"/>
    </source>
</evidence>
<dbReference type="HOGENOM" id="CLU_004498_8_3_0"/>
<dbReference type="GO" id="GO:0009851">
    <property type="term" value="P:auxin biosynthetic process"/>
    <property type="evidence" value="ECO:0007669"/>
    <property type="project" value="UniProtKB-KW"/>
</dbReference>